<accession>A0ABN0UHX7</accession>
<reference evidence="2 3" key="1">
    <citation type="journal article" date="2019" name="Int. J. Syst. Evol. Microbiol.">
        <title>The Global Catalogue of Microorganisms (GCM) 10K type strain sequencing project: providing services to taxonomists for standard genome sequencing and annotation.</title>
        <authorList>
            <consortium name="The Broad Institute Genomics Platform"/>
            <consortium name="The Broad Institute Genome Sequencing Center for Infectious Disease"/>
            <person name="Wu L."/>
            <person name="Ma J."/>
        </authorList>
    </citation>
    <scope>NUCLEOTIDE SEQUENCE [LARGE SCALE GENOMIC DNA]</scope>
    <source>
        <strain evidence="2 3">JCM 3380</strain>
    </source>
</reference>
<evidence type="ECO:0000313" key="3">
    <source>
        <dbReference type="Proteomes" id="UP001500416"/>
    </source>
</evidence>
<keyword evidence="3" id="KW-1185">Reference proteome</keyword>
<dbReference type="RefSeq" id="WP_343937245.1">
    <property type="nucleotide sequence ID" value="NZ_BAAABU010000019.1"/>
</dbReference>
<evidence type="ECO:0000313" key="2">
    <source>
        <dbReference type="EMBL" id="GAA0251197.1"/>
    </source>
</evidence>
<sequence length="152" mass="16123">MGMQSVLKTIGVATATVAGTAIMLVAPASAAPGTTSAPASVSTFTPIGAAEAENCPVDRYGYRGWSPCGSRGIDVNWGNNRLETFVVGTNRQVYHAWPGSGGWKSMGGWAWHILDARKQGKARIVAHEGRDHTTWCHKDPGNGKWSGTYFCG</sequence>
<proteinExistence type="predicted"/>
<gene>
    <name evidence="2" type="ORF">GCM10010492_59380</name>
</gene>
<dbReference type="Proteomes" id="UP001500416">
    <property type="component" value="Unassembled WGS sequence"/>
</dbReference>
<protein>
    <recommendedName>
        <fullName evidence="4">Secreted protein</fullName>
    </recommendedName>
</protein>
<evidence type="ECO:0008006" key="4">
    <source>
        <dbReference type="Google" id="ProtNLM"/>
    </source>
</evidence>
<feature type="chain" id="PRO_5045476555" description="Secreted protein" evidence="1">
    <location>
        <begin position="31"/>
        <end position="152"/>
    </location>
</feature>
<dbReference type="EMBL" id="BAAABU010000019">
    <property type="protein sequence ID" value="GAA0251197.1"/>
    <property type="molecule type" value="Genomic_DNA"/>
</dbReference>
<organism evidence="2 3">
    <name type="scientific">Saccharothrix mutabilis subsp. mutabilis</name>
    <dbReference type="NCBI Taxonomy" id="66855"/>
    <lineage>
        <taxon>Bacteria</taxon>
        <taxon>Bacillati</taxon>
        <taxon>Actinomycetota</taxon>
        <taxon>Actinomycetes</taxon>
        <taxon>Pseudonocardiales</taxon>
        <taxon>Pseudonocardiaceae</taxon>
        <taxon>Saccharothrix</taxon>
    </lineage>
</organism>
<comment type="caution">
    <text evidence="2">The sequence shown here is derived from an EMBL/GenBank/DDBJ whole genome shotgun (WGS) entry which is preliminary data.</text>
</comment>
<feature type="signal peptide" evidence="1">
    <location>
        <begin position="1"/>
        <end position="30"/>
    </location>
</feature>
<evidence type="ECO:0000256" key="1">
    <source>
        <dbReference type="SAM" id="SignalP"/>
    </source>
</evidence>
<name>A0ABN0UHX7_9PSEU</name>
<keyword evidence="1" id="KW-0732">Signal</keyword>